<dbReference type="OrthoDB" id="9803529at2"/>
<evidence type="ECO:0000313" key="3">
    <source>
        <dbReference type="Proteomes" id="UP000184278"/>
    </source>
</evidence>
<dbReference type="STRING" id="1121131.SAMN02745229_02504"/>
<dbReference type="Proteomes" id="UP000184278">
    <property type="component" value="Unassembled WGS sequence"/>
</dbReference>
<accession>A0A1M5ZNY6</accession>
<dbReference type="GeneID" id="89507900"/>
<evidence type="ECO:0000259" key="1">
    <source>
        <dbReference type="Pfam" id="PF01458"/>
    </source>
</evidence>
<reference evidence="3" key="1">
    <citation type="submission" date="2016-11" db="EMBL/GenBank/DDBJ databases">
        <authorList>
            <person name="Varghese N."/>
            <person name="Submissions S."/>
        </authorList>
    </citation>
    <scope>NUCLEOTIDE SEQUENCE [LARGE SCALE GENOMIC DNA]</scope>
    <source>
        <strain evidence="3">DSM 3071</strain>
    </source>
</reference>
<dbReference type="PANTHER" id="PTHR43575:SF1">
    <property type="entry name" value="PROTEIN ABCI7, CHLOROPLASTIC"/>
    <property type="match status" value="1"/>
</dbReference>
<dbReference type="InterPro" id="IPR000825">
    <property type="entry name" value="SUF_FeS_clus_asmbl_SufBD_core"/>
</dbReference>
<dbReference type="GO" id="GO:0016226">
    <property type="term" value="P:iron-sulfur cluster assembly"/>
    <property type="evidence" value="ECO:0007669"/>
    <property type="project" value="InterPro"/>
</dbReference>
<dbReference type="Pfam" id="PF01458">
    <property type="entry name" value="SUFBD_core"/>
    <property type="match status" value="1"/>
</dbReference>
<name>A0A1M5ZNY6_BUTFI</name>
<dbReference type="AlphaFoldDB" id="A0A1M5ZNY6"/>
<protein>
    <submittedName>
        <fullName evidence="2">Uncharacterized protein family (UPF0051)</fullName>
    </submittedName>
</protein>
<sequence length="386" mass="41889">MNIDMRVNELPARTYRWLQLNGEDVSEKDISFSSFSLEAVKVPEGVSLLEDVEAAQAESVFAPSHEANLKADAGLVGPNGDTSAGHAGQIVRTGMGSGVDALLESAGVKATVIKAKEGTAVSEPVMLHDHLSGKESTISRQVIVVPDNSELTVIMDYDSDADSDGIEAVSTKFYIGKGSTLHLVKVQMLGQKVRHFDDLGGVVMDGGKFDLVEMEMGASKAYVGAYVSLLGNESESLNSTGFLGTGEQFYDFNYVAEQRGKKTNSMATFRGVLDDKASKNWRGSLDFRENSVGSVGDEQEDTLLLSPEVINRSIPLILCKEENVDGRHGATIGQLSDDMLFYMEARGIDKETAKKIMVRARLDYVARMIPDEDLKGKVSEFLDQIL</sequence>
<gene>
    <name evidence="2" type="ORF">SAMN02745229_02504</name>
</gene>
<dbReference type="InterPro" id="IPR055346">
    <property type="entry name" value="Fe-S_cluster_assembly_SufBD"/>
</dbReference>
<keyword evidence="3" id="KW-1185">Reference proteome</keyword>
<dbReference type="PANTHER" id="PTHR43575">
    <property type="entry name" value="PROTEIN ABCI7, CHLOROPLASTIC"/>
    <property type="match status" value="1"/>
</dbReference>
<organism evidence="2 3">
    <name type="scientific">Butyrivibrio fibrisolvens DSM 3071</name>
    <dbReference type="NCBI Taxonomy" id="1121131"/>
    <lineage>
        <taxon>Bacteria</taxon>
        <taxon>Bacillati</taxon>
        <taxon>Bacillota</taxon>
        <taxon>Clostridia</taxon>
        <taxon>Lachnospirales</taxon>
        <taxon>Lachnospiraceae</taxon>
        <taxon>Butyrivibrio</taxon>
    </lineage>
</organism>
<feature type="domain" description="SUF system FeS cluster assembly SufBD core" evidence="1">
    <location>
        <begin position="135"/>
        <end position="360"/>
    </location>
</feature>
<dbReference type="RefSeq" id="WP_073388261.1">
    <property type="nucleotide sequence ID" value="NZ_FQXK01000021.1"/>
</dbReference>
<dbReference type="InterPro" id="IPR037284">
    <property type="entry name" value="SUF_FeS_clus_asmbl_SufBD_sf"/>
</dbReference>
<proteinExistence type="predicted"/>
<evidence type="ECO:0000313" key="2">
    <source>
        <dbReference type="EMBL" id="SHI25997.1"/>
    </source>
</evidence>
<dbReference type="SUPFAM" id="SSF101960">
    <property type="entry name" value="Stabilizer of iron transporter SufD"/>
    <property type="match status" value="1"/>
</dbReference>
<dbReference type="EMBL" id="FQXK01000021">
    <property type="protein sequence ID" value="SHI25997.1"/>
    <property type="molecule type" value="Genomic_DNA"/>
</dbReference>